<keyword evidence="2" id="KW-1185">Reference proteome</keyword>
<sequence length="575" mass="65241">MKTTLATLTLCLVVLMATGFPFERKGGSPSGSAAKEKRVQYAAWDDVNVIAHGLLQLGQGLKEHVDKTKVQMRDISSKLKVFNRTVTELGKESQRLQVEGEALKSQAQGLEDREGQLLNVTAELREKAEEMQQERRTMNERMSRLEERVDSMLQGDAVLQDMNASAKNTSDARSIQLMLETQNRRIDDLMERIRLQQEKLDKQNVRIRTLQSQIQLSRQRAAPRSSSSLQSGGAEQRDSPVEMASDCHELFLRGEATSGVYTIQPINAEPFKVFCEMTADGGWTVIQRRQDGSVDFDQLWQAYEKGFGSLNGEFWLGLEKIHSIAKDDGYILSIKLSDWNNDLATVHLPFRLGGEETKYLLQIHKDSAFSTLESALGTDAASGLPFSTRDQDNDQKTDINCGKQLSGGWWFSNCGRSNLNGRYFQSPPPKQRHQRKQGIFWKTWRGRYYPLKYSMMMIAPAAIQNNPQNRSKKNKKQSKASKKKKFPLLYSQRDEQILPLHLKATDGKDTRKKNMQWKVYCTIALDFHLLALSRSPRAGRESVTGRVPACPLCCKPRRISNKLRLTNQTCGVLFL</sequence>
<name>A0ACB8X498_9TELE</name>
<evidence type="ECO:0000313" key="1">
    <source>
        <dbReference type="EMBL" id="KAI3375095.1"/>
    </source>
</evidence>
<accession>A0ACB8X498</accession>
<dbReference type="EMBL" id="CM041533">
    <property type="protein sequence ID" value="KAI3375095.1"/>
    <property type="molecule type" value="Genomic_DNA"/>
</dbReference>
<reference evidence="1" key="1">
    <citation type="submission" date="2022-04" db="EMBL/GenBank/DDBJ databases">
        <title>Jade perch genome.</title>
        <authorList>
            <person name="Chao B."/>
        </authorList>
    </citation>
    <scope>NUCLEOTIDE SEQUENCE</scope>
    <source>
        <strain evidence="1">CB-2022</strain>
    </source>
</reference>
<feature type="non-terminal residue" evidence="1">
    <location>
        <position position="575"/>
    </location>
</feature>
<dbReference type="Proteomes" id="UP000831701">
    <property type="component" value="Chromosome 3"/>
</dbReference>
<evidence type="ECO:0000313" key="2">
    <source>
        <dbReference type="Proteomes" id="UP000831701"/>
    </source>
</evidence>
<organism evidence="1 2">
    <name type="scientific">Scortum barcoo</name>
    <name type="common">barcoo grunter</name>
    <dbReference type="NCBI Taxonomy" id="214431"/>
    <lineage>
        <taxon>Eukaryota</taxon>
        <taxon>Metazoa</taxon>
        <taxon>Chordata</taxon>
        <taxon>Craniata</taxon>
        <taxon>Vertebrata</taxon>
        <taxon>Euteleostomi</taxon>
        <taxon>Actinopterygii</taxon>
        <taxon>Neopterygii</taxon>
        <taxon>Teleostei</taxon>
        <taxon>Neoteleostei</taxon>
        <taxon>Acanthomorphata</taxon>
        <taxon>Eupercaria</taxon>
        <taxon>Centrarchiformes</taxon>
        <taxon>Terapontoidei</taxon>
        <taxon>Terapontidae</taxon>
        <taxon>Scortum</taxon>
    </lineage>
</organism>
<protein>
    <submittedName>
        <fullName evidence="1">Uncharacterized protein</fullName>
    </submittedName>
</protein>
<comment type="caution">
    <text evidence="1">The sequence shown here is derived from an EMBL/GenBank/DDBJ whole genome shotgun (WGS) entry which is preliminary data.</text>
</comment>
<gene>
    <name evidence="1" type="ORF">L3Q82_021612</name>
</gene>
<proteinExistence type="predicted"/>